<dbReference type="PANTHER" id="PTHR38690">
    <property type="entry name" value="PROTEASE-RELATED"/>
    <property type="match status" value="1"/>
</dbReference>
<dbReference type="InterPro" id="IPR025263">
    <property type="entry name" value="YhdP_central"/>
</dbReference>
<dbReference type="InterPro" id="IPR011836">
    <property type="entry name" value="YhdP"/>
</dbReference>
<feature type="domain" description="YhdP central" evidence="1">
    <location>
        <begin position="5"/>
        <end position="1251"/>
    </location>
</feature>
<keyword evidence="3" id="KW-1185">Reference proteome</keyword>
<dbReference type="RefSeq" id="WP_093308612.1">
    <property type="nucleotide sequence ID" value="NZ_FNYH01000002.1"/>
</dbReference>
<accession>A0A1H6R162</accession>
<sequence>MLVRIVLYLSLAFVGLQLSVQASLRLAQAYPHLWQPQLTTWVQTHTDWQINLQGWQLSFVGLNPRVQISSFQIAWQRQPLLAAQQLDIQLDWWASWWYGQAVFSYGQVQGLQVYQAGLKRYFTTTTSPSKSQVDPPWSKQLNAWLQEATLYPWVQLQQVQLINTQGEASPHLQVHWSYQQQVTSPLTSRPLKQYQLVIQDTQGMRFHAQMRGRPQTPSFQLLAYAQQETSLTPWATWLAADFPEIAQLEVHSQIQAWLQWKGLGLPRWQVQVQKMRARWAALEITQVEPMYLQGHVVADQQTRWQINSGPWQVQQDQQAYTLPDFAFQFNHTHSSWHLTQEGAWDLQVFSQFTQLALWPPDVRSWIQGLNPRGRITQLQAVQQAGQAWQIQARLQDIQIEAWQGVPQVQGGQAEVHMNAQGGHVRLLEAPLTLGFAELFKQSWHFTRASGVLGWQLEAQQARFYGRDLVLEGPQGEAIQGEFHLHIPPAPQADRLYLNLSLQQLPITHGLAYLPQHALAPELYQRLARLLASAQGQLTQGHLVYNGLLAAQATQSERTLSLSLDLAQASFAFDPAWPRLTQADAQVHLHNQQVQVMIPSAQLAGLTVTDLTLDNLHPQQQGPHSIQDGLNLNAHLQGDAAQVQTLLNQSPLQPYLPHGFAQWQLQGGIQSKIKAYLPFNAELAPQVQVNAQIRQASFAWPQHGLEITQIRGPIHFDSQQGISSLGLQGQFAGGPLQVQMGLDPSQQWYLSAQGRAQISQLKLAIALPWQAHMQGEFAYQARLSQLSQGLRLAFNTDLQGVRLDLPPPLGKDAAQARPLAFDLVLDQVPSLQLEYGEHLQVVANLSQKTPAIYARLSPHSRTSLAIPTTPGITLEIRWPELDLATWVQHLQNTSSQNTADLPPIKLDLHTQTAHLGAYTWQNMYVQATSGPLSSWQLQWQAQQAQGEAKVHLQGHQPWQIHFEYLDLTPTSTPLSTPQTQDPWQDFKISPGPVIDVSIQHLRWQHLDIKNGYARIQPQTDSLVLDPWRFDLAQSQWQGRLQWHMQEGTQIQGRLQGQDAGALLALWTQEAPLHSESHALEMTLAWPASPLGFALPTAEGRFQFELTQGNFPRANNAAVGASRLFSLFSLDALLRRMRLDFADLSKQGISFDQMSGDYQLRHGTLTSQTPLKVESAATRFQLQGSTDLLAQTLDQQLSLVLPIGQSLPLAAILVGAPQVGGAIWVAQKLFGHLLEEVTQAHYRIQGDWLNPQVELIKVFD</sequence>
<evidence type="ECO:0000313" key="3">
    <source>
        <dbReference type="Proteomes" id="UP000242999"/>
    </source>
</evidence>
<dbReference type="STRING" id="64971.SAMN05421831_102277"/>
<reference evidence="3" key="1">
    <citation type="submission" date="2016-10" db="EMBL/GenBank/DDBJ databases">
        <authorList>
            <person name="Varghese N."/>
            <person name="Submissions S."/>
        </authorList>
    </citation>
    <scope>NUCLEOTIDE SEQUENCE [LARGE SCALE GENOMIC DNA]</scope>
    <source>
        <strain evidence="3">DSM 7165</strain>
    </source>
</reference>
<dbReference type="PANTHER" id="PTHR38690:SF1">
    <property type="entry name" value="PROTEASE"/>
    <property type="match status" value="1"/>
</dbReference>
<organism evidence="2 3">
    <name type="scientific">Allopseudospirillum japonicum</name>
    <dbReference type="NCBI Taxonomy" id="64971"/>
    <lineage>
        <taxon>Bacteria</taxon>
        <taxon>Pseudomonadati</taxon>
        <taxon>Pseudomonadota</taxon>
        <taxon>Gammaproteobacteria</taxon>
        <taxon>Oceanospirillales</taxon>
        <taxon>Oceanospirillaceae</taxon>
        <taxon>Allopseudospirillum</taxon>
    </lineage>
</organism>
<evidence type="ECO:0000313" key="2">
    <source>
        <dbReference type="EMBL" id="SEI48126.1"/>
    </source>
</evidence>
<dbReference type="Pfam" id="PF13116">
    <property type="entry name" value="YhdP"/>
    <property type="match status" value="1"/>
</dbReference>
<proteinExistence type="predicted"/>
<dbReference type="OrthoDB" id="9762238at2"/>
<gene>
    <name evidence="2" type="ORF">SAMN05421831_102277</name>
</gene>
<dbReference type="Proteomes" id="UP000242999">
    <property type="component" value="Unassembled WGS sequence"/>
</dbReference>
<name>A0A1H6R162_9GAMM</name>
<dbReference type="AlphaFoldDB" id="A0A1H6R162"/>
<protein>
    <submittedName>
        <fullName evidence="2">TIGR02099 family protein</fullName>
    </submittedName>
</protein>
<evidence type="ECO:0000259" key="1">
    <source>
        <dbReference type="Pfam" id="PF13116"/>
    </source>
</evidence>
<dbReference type="EMBL" id="FNYH01000002">
    <property type="protein sequence ID" value="SEI48126.1"/>
    <property type="molecule type" value="Genomic_DNA"/>
</dbReference>